<dbReference type="SMART" id="SM00448">
    <property type="entry name" value="REC"/>
    <property type="match status" value="1"/>
</dbReference>
<accession>A0ABX0QMT0</accession>
<dbReference type="InterPro" id="IPR001789">
    <property type="entry name" value="Sig_transdc_resp-reg_receiver"/>
</dbReference>
<dbReference type="PANTHER" id="PTHR44520:SF2">
    <property type="entry name" value="RESPONSE REGULATOR RCP1"/>
    <property type="match status" value="1"/>
</dbReference>
<dbReference type="EMBL" id="WAEL01000012">
    <property type="protein sequence ID" value="NID13437.1"/>
    <property type="molecule type" value="Genomic_DNA"/>
</dbReference>
<organism evidence="3 4">
    <name type="scientific">Fibrivirga algicola</name>
    <dbReference type="NCBI Taxonomy" id="2950420"/>
    <lineage>
        <taxon>Bacteria</taxon>
        <taxon>Pseudomonadati</taxon>
        <taxon>Bacteroidota</taxon>
        <taxon>Cytophagia</taxon>
        <taxon>Cytophagales</taxon>
        <taxon>Spirosomataceae</taxon>
        <taxon>Fibrivirga</taxon>
    </lineage>
</organism>
<reference evidence="3" key="1">
    <citation type="submission" date="2024-05" db="EMBL/GenBank/DDBJ databases">
        <authorList>
            <person name="Jung D.-H."/>
        </authorList>
    </citation>
    <scope>NUCLEOTIDE SEQUENCE</scope>
    <source>
        <strain evidence="3">JA-25</strain>
    </source>
</reference>
<evidence type="ECO:0000259" key="2">
    <source>
        <dbReference type="PROSITE" id="PS50110"/>
    </source>
</evidence>
<dbReference type="Gene3D" id="3.40.50.2300">
    <property type="match status" value="1"/>
</dbReference>
<protein>
    <submittedName>
        <fullName evidence="3">Response regulator</fullName>
    </submittedName>
</protein>
<keyword evidence="1" id="KW-0597">Phosphoprotein</keyword>
<dbReference type="InterPro" id="IPR052893">
    <property type="entry name" value="TCS_response_regulator"/>
</dbReference>
<dbReference type="Pfam" id="PF00072">
    <property type="entry name" value="Response_reg"/>
    <property type="match status" value="1"/>
</dbReference>
<dbReference type="PANTHER" id="PTHR44520">
    <property type="entry name" value="RESPONSE REGULATOR RCP1-RELATED"/>
    <property type="match status" value="1"/>
</dbReference>
<keyword evidence="4" id="KW-1185">Reference proteome</keyword>
<name>A0ABX0QMT0_9BACT</name>
<sequence>MNKTGPILIVDDDEDDQVLLQLVFNKLAYPNKLLFFAHGQAALDFLRQTDELPLLILSDMNMPGVNGLELGQQIQQDARLRSRCTPLLFFTTGSTQNEVEQACRLSPQGFFVKPASIDELERMMALIVSYWTASLTPSKLN</sequence>
<dbReference type="SUPFAM" id="SSF52172">
    <property type="entry name" value="CheY-like"/>
    <property type="match status" value="1"/>
</dbReference>
<evidence type="ECO:0000313" key="3">
    <source>
        <dbReference type="EMBL" id="NID13437.1"/>
    </source>
</evidence>
<evidence type="ECO:0000313" key="4">
    <source>
        <dbReference type="Proteomes" id="UP000606008"/>
    </source>
</evidence>
<dbReference type="RefSeq" id="WP_166693962.1">
    <property type="nucleotide sequence ID" value="NZ_WAEL01000012.1"/>
</dbReference>
<comment type="caution">
    <text evidence="3">The sequence shown here is derived from an EMBL/GenBank/DDBJ whole genome shotgun (WGS) entry which is preliminary data.</text>
</comment>
<dbReference type="InterPro" id="IPR011006">
    <property type="entry name" value="CheY-like_superfamily"/>
</dbReference>
<evidence type="ECO:0000256" key="1">
    <source>
        <dbReference type="PROSITE-ProRule" id="PRU00169"/>
    </source>
</evidence>
<proteinExistence type="predicted"/>
<dbReference type="PROSITE" id="PS50110">
    <property type="entry name" value="RESPONSE_REGULATORY"/>
    <property type="match status" value="1"/>
</dbReference>
<gene>
    <name evidence="3" type="ORF">F7231_24925</name>
</gene>
<feature type="modified residue" description="4-aspartylphosphate" evidence="1">
    <location>
        <position position="59"/>
    </location>
</feature>
<feature type="domain" description="Response regulatory" evidence="2">
    <location>
        <begin position="6"/>
        <end position="128"/>
    </location>
</feature>
<dbReference type="Proteomes" id="UP000606008">
    <property type="component" value="Unassembled WGS sequence"/>
</dbReference>